<proteinExistence type="predicted"/>
<protein>
    <submittedName>
        <fullName evidence="1">Uncharacterized protein</fullName>
    </submittedName>
</protein>
<dbReference type="Proteomes" id="UP000189475">
    <property type="component" value="Unassembled WGS sequence"/>
</dbReference>
<name>A0A1R4B2U6_9VIBR</name>
<evidence type="ECO:0000313" key="1">
    <source>
        <dbReference type="EMBL" id="SJL83242.1"/>
    </source>
</evidence>
<sequence>MKRTSNTYRLNLIKQVANKAQEDKPDPMAEYINSMLSKDEKKVQRPATKGNFSGVHFDEHIGGWVSDRWTGQ</sequence>
<dbReference type="AlphaFoldDB" id="A0A1R4B2U6"/>
<reference evidence="1 2" key="1">
    <citation type="submission" date="2017-02" db="EMBL/GenBank/DDBJ databases">
        <authorList>
            <person name="Peterson S.W."/>
        </authorList>
    </citation>
    <scope>NUCLEOTIDE SEQUENCE [LARGE SCALE GENOMIC DNA]</scope>
    <source>
        <strain evidence="1 2">CECT 9027</strain>
    </source>
</reference>
<dbReference type="RefSeq" id="WP_077313179.1">
    <property type="nucleotide sequence ID" value="NZ_AP024887.1"/>
</dbReference>
<evidence type="ECO:0000313" key="2">
    <source>
        <dbReference type="Proteomes" id="UP000189475"/>
    </source>
</evidence>
<keyword evidence="2" id="KW-1185">Reference proteome</keyword>
<dbReference type="OrthoDB" id="5879551at2"/>
<accession>A0A1R4B2U6</accession>
<organism evidence="1 2">
    <name type="scientific">Vibrio palustris</name>
    <dbReference type="NCBI Taxonomy" id="1918946"/>
    <lineage>
        <taxon>Bacteria</taxon>
        <taxon>Pseudomonadati</taxon>
        <taxon>Pseudomonadota</taxon>
        <taxon>Gammaproteobacteria</taxon>
        <taxon>Vibrionales</taxon>
        <taxon>Vibrionaceae</taxon>
        <taxon>Vibrio</taxon>
    </lineage>
</organism>
<dbReference type="EMBL" id="FUFT01000002">
    <property type="protein sequence ID" value="SJL83242.1"/>
    <property type="molecule type" value="Genomic_DNA"/>
</dbReference>
<gene>
    <name evidence="1" type="ORF">VPAL9027_01205</name>
</gene>